<dbReference type="PANTHER" id="PTHR43235:SF1">
    <property type="entry name" value="GLUTAMINE AMIDOTRANSFERASE PB2B2.05-RELATED"/>
    <property type="match status" value="1"/>
</dbReference>
<protein>
    <submittedName>
        <fullName evidence="1">Gamma-glutamyl-gamma-aminobutyrate hydrolase family protein</fullName>
    </submittedName>
</protein>
<dbReference type="Proteomes" id="UP000719942">
    <property type="component" value="Unassembled WGS sequence"/>
</dbReference>
<evidence type="ECO:0000313" key="1">
    <source>
        <dbReference type="EMBL" id="MBW7572698.1"/>
    </source>
</evidence>
<organism evidence="1 2">
    <name type="scientific">Caproiciproducens faecalis</name>
    <dbReference type="NCBI Taxonomy" id="2820301"/>
    <lineage>
        <taxon>Bacteria</taxon>
        <taxon>Bacillati</taxon>
        <taxon>Bacillota</taxon>
        <taxon>Clostridia</taxon>
        <taxon>Eubacteriales</taxon>
        <taxon>Acutalibacteraceae</taxon>
        <taxon>Caproiciproducens</taxon>
    </lineage>
</organism>
<dbReference type="InterPro" id="IPR029062">
    <property type="entry name" value="Class_I_gatase-like"/>
</dbReference>
<reference evidence="1 2" key="1">
    <citation type="submission" date="2021-03" db="EMBL/GenBank/DDBJ databases">
        <title>Caproiciproducens sp. nov. isolated from feces of cow.</title>
        <authorList>
            <person name="Choi J.-Y."/>
        </authorList>
    </citation>
    <scope>NUCLEOTIDE SEQUENCE [LARGE SCALE GENOMIC DNA]</scope>
    <source>
        <strain evidence="1 2">AGMB10547</strain>
    </source>
</reference>
<dbReference type="PANTHER" id="PTHR43235">
    <property type="entry name" value="GLUTAMINE AMIDOTRANSFERASE PB2B2.05-RELATED"/>
    <property type="match status" value="1"/>
</dbReference>
<dbReference type="Gene3D" id="3.40.50.880">
    <property type="match status" value="1"/>
</dbReference>
<dbReference type="EMBL" id="JAGFNZ010000002">
    <property type="protein sequence ID" value="MBW7572698.1"/>
    <property type="molecule type" value="Genomic_DNA"/>
</dbReference>
<keyword evidence="2" id="KW-1185">Reference proteome</keyword>
<comment type="caution">
    <text evidence="1">The sequence shown here is derived from an EMBL/GenBank/DDBJ whole genome shotgun (WGS) entry which is preliminary data.</text>
</comment>
<gene>
    <name evidence="1" type="ORF">J5W02_07710</name>
</gene>
<dbReference type="SUPFAM" id="SSF52317">
    <property type="entry name" value="Class I glutamine amidotransferase-like"/>
    <property type="match status" value="1"/>
</dbReference>
<dbReference type="PROSITE" id="PS51273">
    <property type="entry name" value="GATASE_TYPE_1"/>
    <property type="match status" value="1"/>
</dbReference>
<proteinExistence type="predicted"/>
<dbReference type="CDD" id="cd01745">
    <property type="entry name" value="GATase1_2"/>
    <property type="match status" value="1"/>
</dbReference>
<sequence>MAKPIIGVTPLYDTEQGRLWMRPNYLHAIEESGGVPLVLPLSSDEEDIAALTKLCDGFLFTGGPDVHPALFNEETLRFCGSIDVQRDRFEILLLNQAVQADKPVLGICRGIQLMNVALGGSLYQDIPAQVSGLPVAHYQKPPYDVAVHGITIEKESPLYGILHKTKMLVNSMHHQAVKELAPPLLCGASSADGLAECLYMPGRRFFMGVQWHPEYLFEPDSDSEDLFRAFLSAAGK</sequence>
<evidence type="ECO:0000313" key="2">
    <source>
        <dbReference type="Proteomes" id="UP000719942"/>
    </source>
</evidence>
<accession>A0ABS7DN24</accession>
<dbReference type="InterPro" id="IPR011697">
    <property type="entry name" value="Peptidase_C26"/>
</dbReference>
<dbReference type="GO" id="GO:0016787">
    <property type="term" value="F:hydrolase activity"/>
    <property type="evidence" value="ECO:0007669"/>
    <property type="project" value="UniProtKB-KW"/>
</dbReference>
<dbReference type="Pfam" id="PF07722">
    <property type="entry name" value="Peptidase_C26"/>
    <property type="match status" value="1"/>
</dbReference>
<keyword evidence="1" id="KW-0378">Hydrolase</keyword>
<dbReference type="InterPro" id="IPR044668">
    <property type="entry name" value="PuuD-like"/>
</dbReference>
<dbReference type="RefSeq" id="WP_219965086.1">
    <property type="nucleotide sequence ID" value="NZ_JAGFNZ010000002.1"/>
</dbReference>
<name>A0ABS7DN24_9FIRM</name>